<feature type="compositionally biased region" description="Basic residues" evidence="1">
    <location>
        <begin position="177"/>
        <end position="204"/>
    </location>
</feature>
<evidence type="ECO:0000313" key="2">
    <source>
        <dbReference type="EMBL" id="CAI3993545.1"/>
    </source>
</evidence>
<keyword evidence="5" id="KW-1185">Reference proteome</keyword>
<comment type="caution">
    <text evidence="2">The sequence shown here is derived from an EMBL/GenBank/DDBJ whole genome shotgun (WGS) entry which is preliminary data.</text>
</comment>
<evidence type="ECO:0000313" key="4">
    <source>
        <dbReference type="EMBL" id="CAL4780857.1"/>
    </source>
</evidence>
<evidence type="ECO:0000256" key="1">
    <source>
        <dbReference type="SAM" id="MobiDB-lite"/>
    </source>
</evidence>
<evidence type="ECO:0000313" key="3">
    <source>
        <dbReference type="EMBL" id="CAL1146920.1"/>
    </source>
</evidence>
<protein>
    <submittedName>
        <fullName evidence="4">UDP-N-acetylglucosamine diphosphorylase</fullName>
    </submittedName>
</protein>
<proteinExistence type="predicted"/>
<dbReference type="OrthoDB" id="466588at2759"/>
<name>A0A9P1G0L3_9DINO</name>
<dbReference type="EMBL" id="CAMXCT020001846">
    <property type="protein sequence ID" value="CAL1146920.1"/>
    <property type="molecule type" value="Genomic_DNA"/>
</dbReference>
<feature type="compositionally biased region" description="Low complexity" evidence="1">
    <location>
        <begin position="121"/>
        <end position="134"/>
    </location>
</feature>
<feature type="compositionally biased region" description="Basic and acidic residues" evidence="1">
    <location>
        <begin position="33"/>
        <end position="49"/>
    </location>
</feature>
<reference evidence="2" key="1">
    <citation type="submission" date="2022-10" db="EMBL/GenBank/DDBJ databases">
        <authorList>
            <person name="Chen Y."/>
            <person name="Dougan E. K."/>
            <person name="Chan C."/>
            <person name="Rhodes N."/>
            <person name="Thang M."/>
        </authorList>
    </citation>
    <scope>NUCLEOTIDE SEQUENCE</scope>
</reference>
<feature type="region of interest" description="Disordered" evidence="1">
    <location>
        <begin position="1"/>
        <end position="204"/>
    </location>
</feature>
<feature type="compositionally biased region" description="Acidic residues" evidence="1">
    <location>
        <begin position="1"/>
        <end position="13"/>
    </location>
</feature>
<dbReference type="Proteomes" id="UP001152797">
    <property type="component" value="Unassembled WGS sequence"/>
</dbReference>
<feature type="compositionally biased region" description="Basic and acidic residues" evidence="1">
    <location>
        <begin position="160"/>
        <end position="176"/>
    </location>
</feature>
<dbReference type="EMBL" id="CAMXCT030001846">
    <property type="protein sequence ID" value="CAL4780857.1"/>
    <property type="molecule type" value="Genomic_DNA"/>
</dbReference>
<sequence>MFAQDYDNDDELSGDDRGRSPRGAGGYASRAADAVERRIAEGREPLEGHRSRRGARGQAFGTAPAEAPPEMDGLDTGPRRQKVSELRDYSSRLWRGSDPGLPPSAALRDVPDVPAATPRGAAAAAAEECELALLTGRKRAPPVTSSDPLAGMLMGLGQSGEKEKKEKEKGKKEKDKKSKGKKHKKDKEKKKKHKKEKKAKSSSS</sequence>
<evidence type="ECO:0000313" key="5">
    <source>
        <dbReference type="Proteomes" id="UP001152797"/>
    </source>
</evidence>
<accession>A0A9P1G0L3</accession>
<organism evidence="2">
    <name type="scientific">Cladocopium goreaui</name>
    <dbReference type="NCBI Taxonomy" id="2562237"/>
    <lineage>
        <taxon>Eukaryota</taxon>
        <taxon>Sar</taxon>
        <taxon>Alveolata</taxon>
        <taxon>Dinophyceae</taxon>
        <taxon>Suessiales</taxon>
        <taxon>Symbiodiniaceae</taxon>
        <taxon>Cladocopium</taxon>
    </lineage>
</organism>
<dbReference type="AlphaFoldDB" id="A0A9P1G0L3"/>
<dbReference type="EMBL" id="CAMXCT010001846">
    <property type="protein sequence ID" value="CAI3993545.1"/>
    <property type="molecule type" value="Genomic_DNA"/>
</dbReference>
<reference evidence="3" key="2">
    <citation type="submission" date="2024-04" db="EMBL/GenBank/DDBJ databases">
        <authorList>
            <person name="Chen Y."/>
            <person name="Shah S."/>
            <person name="Dougan E. K."/>
            <person name="Thang M."/>
            <person name="Chan C."/>
        </authorList>
    </citation>
    <scope>NUCLEOTIDE SEQUENCE [LARGE SCALE GENOMIC DNA]</scope>
</reference>
<gene>
    <name evidence="2" type="ORF">C1SCF055_LOCUS20281</name>
</gene>